<evidence type="ECO:0000256" key="4">
    <source>
        <dbReference type="ARBA" id="ARBA00022695"/>
    </source>
</evidence>
<evidence type="ECO:0000313" key="14">
    <source>
        <dbReference type="EMBL" id="SFV69927.1"/>
    </source>
</evidence>
<dbReference type="Gene3D" id="3.30.460.10">
    <property type="entry name" value="Beta Polymerase, domain 2"/>
    <property type="match status" value="1"/>
</dbReference>
<evidence type="ECO:0000259" key="13">
    <source>
        <dbReference type="Pfam" id="PF12627"/>
    </source>
</evidence>
<keyword evidence="3" id="KW-0819">tRNA processing</keyword>
<evidence type="ECO:0000256" key="10">
    <source>
        <dbReference type="ARBA" id="ARBA00022884"/>
    </source>
</evidence>
<evidence type="ECO:0000259" key="12">
    <source>
        <dbReference type="Pfam" id="PF01966"/>
    </source>
</evidence>
<dbReference type="PANTHER" id="PTHR47545:SF1">
    <property type="entry name" value="MULTIFUNCTIONAL CCA PROTEIN"/>
    <property type="match status" value="1"/>
</dbReference>
<dbReference type="EMBL" id="FPHM01000140">
    <property type="protein sequence ID" value="SFV69927.1"/>
    <property type="molecule type" value="Genomic_DNA"/>
</dbReference>
<feature type="domain" description="HD" evidence="12">
    <location>
        <begin position="254"/>
        <end position="377"/>
    </location>
</feature>
<evidence type="ECO:0000256" key="7">
    <source>
        <dbReference type="ARBA" id="ARBA00022800"/>
    </source>
</evidence>
<feature type="domain" description="tRNA nucleotidyltransferase/poly(A) polymerase RNA and SrmB- binding" evidence="13">
    <location>
        <begin position="176"/>
        <end position="237"/>
    </location>
</feature>
<dbReference type="GO" id="GO:0008033">
    <property type="term" value="P:tRNA processing"/>
    <property type="evidence" value="ECO:0007669"/>
    <property type="project" value="UniProtKB-KW"/>
</dbReference>
<evidence type="ECO:0000256" key="5">
    <source>
        <dbReference type="ARBA" id="ARBA00022723"/>
    </source>
</evidence>
<feature type="domain" description="Poly A polymerase head" evidence="11">
    <location>
        <begin position="22"/>
        <end position="149"/>
    </location>
</feature>
<accession>A0A1W1CW39</accession>
<sequence>MYVPQILEDLAQELHRQNAKAILVGGAVRDYFLTLDNKDYDVEVYGLQDMNTLIKILANHGSVNLVGKSFGVLKFSYGEDEYDFSFPRQERKIAEGHRGFEIQINGDLSFKEASRRRDFTINAIGYDILEKTFLDPFEGLEDIKKQTLRHIDSKTFVEDPLRVYRAVQFVARFEYALADETFALCQKMREERMLEELAKERIYMEWTKLLLKAPKPSLGFELMRSLGIVEQYFPELYALIGVVQSPKWHPEGDVWIHTMMCVDAMAKICREADYSQKEKLLFFFAILCHDLGKATHTQIDKEGNIRALGHEEAGLAPTKSFMYRLSDEHDFIQALLPLVEHHLKPSQFYRGKAKASAFRRLATKVNIEMLIIVAKADFLGRTTEESLKGIYHAGIWMLEKSKSLKVHQAPLDNLLQGRDLIALGLKPSKEFKVILDEVYQRQLLGELESWEDTMVYVRNIKEKNVTNDM</sequence>
<keyword evidence="5" id="KW-0479">Metal-binding</keyword>
<evidence type="ECO:0000256" key="9">
    <source>
        <dbReference type="ARBA" id="ARBA00022842"/>
    </source>
</evidence>
<gene>
    <name evidence="14" type="ORF">MNB_SV-13-1209</name>
</gene>
<dbReference type="Gene3D" id="1.10.3090.10">
    <property type="entry name" value="cca-adding enzyme, domain 2"/>
    <property type="match status" value="1"/>
</dbReference>
<comment type="cofactor">
    <cofactor evidence="1">
        <name>Mg(2+)</name>
        <dbReference type="ChEBI" id="CHEBI:18420"/>
    </cofactor>
</comment>
<dbReference type="CDD" id="cd00077">
    <property type="entry name" value="HDc"/>
    <property type="match status" value="1"/>
</dbReference>
<name>A0A1W1CW39_9ZZZZ</name>
<dbReference type="Pfam" id="PF12627">
    <property type="entry name" value="PolyA_pol_RNAbd"/>
    <property type="match status" value="1"/>
</dbReference>
<dbReference type="GO" id="GO:0042245">
    <property type="term" value="P:RNA repair"/>
    <property type="evidence" value="ECO:0007669"/>
    <property type="project" value="UniProtKB-KW"/>
</dbReference>
<reference evidence="14" key="1">
    <citation type="submission" date="2016-10" db="EMBL/GenBank/DDBJ databases">
        <authorList>
            <person name="de Groot N.N."/>
        </authorList>
    </citation>
    <scope>NUCLEOTIDE SEQUENCE</scope>
</reference>
<proteinExistence type="predicted"/>
<organism evidence="14">
    <name type="scientific">hydrothermal vent metagenome</name>
    <dbReference type="NCBI Taxonomy" id="652676"/>
    <lineage>
        <taxon>unclassified sequences</taxon>
        <taxon>metagenomes</taxon>
        <taxon>ecological metagenomes</taxon>
    </lineage>
</organism>
<dbReference type="PANTHER" id="PTHR47545">
    <property type="entry name" value="MULTIFUNCTIONAL CCA PROTEIN"/>
    <property type="match status" value="1"/>
</dbReference>
<dbReference type="InterPro" id="IPR002646">
    <property type="entry name" value="PolA_pol_head_dom"/>
</dbReference>
<keyword evidence="4 14" id="KW-0548">Nucleotidyltransferase</keyword>
<keyword evidence="9" id="KW-0460">Magnesium</keyword>
<dbReference type="InterPro" id="IPR043519">
    <property type="entry name" value="NT_sf"/>
</dbReference>
<dbReference type="InterPro" id="IPR003607">
    <property type="entry name" value="HD/PDEase_dom"/>
</dbReference>
<keyword evidence="10" id="KW-0694">RNA-binding</keyword>
<dbReference type="InterPro" id="IPR050124">
    <property type="entry name" value="tRNA_CCA-adding_enzyme"/>
</dbReference>
<keyword evidence="6" id="KW-0547">Nucleotide-binding</keyword>
<dbReference type="SUPFAM" id="SSF81301">
    <property type="entry name" value="Nucleotidyltransferase"/>
    <property type="match status" value="1"/>
</dbReference>
<dbReference type="GO" id="GO:0046872">
    <property type="term" value="F:metal ion binding"/>
    <property type="evidence" value="ECO:0007669"/>
    <property type="project" value="UniProtKB-KW"/>
</dbReference>
<keyword evidence="8" id="KW-0067">ATP-binding</keyword>
<dbReference type="InterPro" id="IPR032828">
    <property type="entry name" value="PolyA_RNA-bd"/>
</dbReference>
<keyword evidence="2 14" id="KW-0808">Transferase</keyword>
<dbReference type="SUPFAM" id="SSF81891">
    <property type="entry name" value="Poly A polymerase C-terminal region-like"/>
    <property type="match status" value="1"/>
</dbReference>
<dbReference type="GO" id="GO:0004810">
    <property type="term" value="F:CCA tRNA nucleotidyltransferase activity"/>
    <property type="evidence" value="ECO:0007669"/>
    <property type="project" value="UniProtKB-EC"/>
</dbReference>
<dbReference type="EC" id="2.7.7.72" evidence="14"/>
<dbReference type="InterPro" id="IPR006674">
    <property type="entry name" value="HD_domain"/>
</dbReference>
<evidence type="ECO:0000256" key="8">
    <source>
        <dbReference type="ARBA" id="ARBA00022840"/>
    </source>
</evidence>
<evidence type="ECO:0000256" key="2">
    <source>
        <dbReference type="ARBA" id="ARBA00022679"/>
    </source>
</evidence>
<protein>
    <submittedName>
        <fullName evidence="14">tRNA nucleotidyltransferase</fullName>
        <ecNumber evidence="14">2.7.7.72</ecNumber>
    </submittedName>
</protein>
<evidence type="ECO:0000256" key="3">
    <source>
        <dbReference type="ARBA" id="ARBA00022694"/>
    </source>
</evidence>
<dbReference type="Pfam" id="PF01743">
    <property type="entry name" value="PolyA_pol"/>
    <property type="match status" value="1"/>
</dbReference>
<evidence type="ECO:0000256" key="6">
    <source>
        <dbReference type="ARBA" id="ARBA00022741"/>
    </source>
</evidence>
<evidence type="ECO:0000259" key="11">
    <source>
        <dbReference type="Pfam" id="PF01743"/>
    </source>
</evidence>
<dbReference type="Pfam" id="PF01966">
    <property type="entry name" value="HD"/>
    <property type="match status" value="1"/>
</dbReference>
<dbReference type="CDD" id="cd05398">
    <property type="entry name" value="NT_ClassII-CCAase"/>
    <property type="match status" value="1"/>
</dbReference>
<dbReference type="AlphaFoldDB" id="A0A1W1CW39"/>
<keyword evidence="7" id="KW-0692">RNA repair</keyword>
<dbReference type="GO" id="GO:0005524">
    <property type="term" value="F:ATP binding"/>
    <property type="evidence" value="ECO:0007669"/>
    <property type="project" value="UniProtKB-KW"/>
</dbReference>
<dbReference type="GO" id="GO:0003723">
    <property type="term" value="F:RNA binding"/>
    <property type="evidence" value="ECO:0007669"/>
    <property type="project" value="UniProtKB-KW"/>
</dbReference>
<evidence type="ECO:0000256" key="1">
    <source>
        <dbReference type="ARBA" id="ARBA00001946"/>
    </source>
</evidence>